<dbReference type="HAMAP" id="MF_01454">
    <property type="entry name" value="GTPase_Obg"/>
    <property type="match status" value="1"/>
</dbReference>
<dbReference type="PANTHER" id="PTHR11702">
    <property type="entry name" value="DEVELOPMENTALLY REGULATED GTP-BINDING PROTEIN-RELATED"/>
    <property type="match status" value="1"/>
</dbReference>
<proteinExistence type="inferred from homology"/>
<keyword evidence="5 8" id="KW-0378">Hydrolase</keyword>
<dbReference type="GO" id="GO:0005737">
    <property type="term" value="C:cytoplasm"/>
    <property type="evidence" value="ECO:0007669"/>
    <property type="project" value="UniProtKB-SubCell"/>
</dbReference>
<dbReference type="GO" id="GO:0005525">
    <property type="term" value="F:GTP binding"/>
    <property type="evidence" value="ECO:0007669"/>
    <property type="project" value="UniProtKB-UniRule"/>
</dbReference>
<dbReference type="Proteomes" id="UP000294380">
    <property type="component" value="Chromosome"/>
</dbReference>
<evidence type="ECO:0000256" key="6">
    <source>
        <dbReference type="ARBA" id="ARBA00022842"/>
    </source>
</evidence>
<feature type="binding site" evidence="8">
    <location>
        <begin position="212"/>
        <end position="215"/>
    </location>
    <ligand>
        <name>GTP</name>
        <dbReference type="ChEBI" id="CHEBI:37565"/>
    </ligand>
</feature>
<dbReference type="PROSITE" id="PS00905">
    <property type="entry name" value="GTP1_OBG"/>
    <property type="match status" value="1"/>
</dbReference>
<keyword evidence="6 8" id="KW-0460">Magnesium</keyword>
<evidence type="ECO:0000313" key="11">
    <source>
        <dbReference type="EMBL" id="VFP81159.1"/>
    </source>
</evidence>
<dbReference type="OrthoDB" id="9807318at2"/>
<keyword evidence="4 8" id="KW-0547">Nucleotide-binding</keyword>
<evidence type="ECO:0000256" key="3">
    <source>
        <dbReference type="ARBA" id="ARBA00022723"/>
    </source>
</evidence>
<dbReference type="RefSeq" id="WP_154028658.1">
    <property type="nucleotide sequence ID" value="NZ_LR217707.1"/>
</dbReference>
<dbReference type="GO" id="GO:0003924">
    <property type="term" value="F:GTPase activity"/>
    <property type="evidence" value="ECO:0007669"/>
    <property type="project" value="UniProtKB-UniRule"/>
</dbReference>
<dbReference type="InterPro" id="IPR031167">
    <property type="entry name" value="G_OBG"/>
</dbReference>
<accession>A0A451D5N1</accession>
<gene>
    <name evidence="11" type="primary">obgE</name>
    <name evidence="8" type="synonym">obg</name>
    <name evidence="11" type="ORF">BUCIKOCA2762_249</name>
</gene>
<evidence type="ECO:0000256" key="1">
    <source>
        <dbReference type="ARBA" id="ARBA00007699"/>
    </source>
</evidence>
<comment type="cofactor">
    <cofactor evidence="8">
        <name>Mg(2+)</name>
        <dbReference type="ChEBI" id="CHEBI:18420"/>
    </cofactor>
</comment>
<comment type="function">
    <text evidence="8">An essential GTPase which binds GTP, GDP and possibly (p)ppGpp with moderate affinity, with high nucleotide exchange rates and a fairly low GTP hydrolysis rate. Plays a role in control of the cell cycle, stress response, ribosome biogenesis and in those bacteria that undergo differentiation, in morphogenesis control.</text>
</comment>
<evidence type="ECO:0000259" key="9">
    <source>
        <dbReference type="PROSITE" id="PS51710"/>
    </source>
</evidence>
<feature type="domain" description="OBG-type G" evidence="9">
    <location>
        <begin position="160"/>
        <end position="332"/>
    </location>
</feature>
<protein>
    <recommendedName>
        <fullName evidence="8">GTPase Obg</fullName>
        <ecNumber evidence="8">3.6.5.-</ecNumber>
    </recommendedName>
    <alternativeName>
        <fullName evidence="8">GTP-binding protein Obg</fullName>
    </alternativeName>
</protein>
<dbReference type="PANTHER" id="PTHR11702:SF31">
    <property type="entry name" value="MITOCHONDRIAL RIBOSOME-ASSOCIATED GTPASE 2"/>
    <property type="match status" value="1"/>
</dbReference>
<dbReference type="NCBIfam" id="TIGR02729">
    <property type="entry name" value="Obg_CgtA"/>
    <property type="match status" value="1"/>
</dbReference>
<dbReference type="PROSITE" id="PS51883">
    <property type="entry name" value="OBG"/>
    <property type="match status" value="1"/>
</dbReference>
<dbReference type="GO" id="GO:0000287">
    <property type="term" value="F:magnesium ion binding"/>
    <property type="evidence" value="ECO:0007669"/>
    <property type="project" value="InterPro"/>
</dbReference>
<feature type="binding site" evidence="8">
    <location>
        <position position="193"/>
    </location>
    <ligand>
        <name>Mg(2+)</name>
        <dbReference type="ChEBI" id="CHEBI:18420"/>
    </ligand>
</feature>
<dbReference type="InterPro" id="IPR027417">
    <property type="entry name" value="P-loop_NTPase"/>
</dbReference>
<feature type="binding site" evidence="8">
    <location>
        <begin position="191"/>
        <end position="195"/>
    </location>
    <ligand>
        <name>GTP</name>
        <dbReference type="ChEBI" id="CHEBI:37565"/>
    </ligand>
</feature>
<feature type="binding site" evidence="8">
    <location>
        <begin position="166"/>
        <end position="173"/>
    </location>
    <ligand>
        <name>GTP</name>
        <dbReference type="ChEBI" id="CHEBI:37565"/>
    </ligand>
</feature>
<evidence type="ECO:0000256" key="5">
    <source>
        <dbReference type="ARBA" id="ARBA00022801"/>
    </source>
</evidence>
<dbReference type="PIRSF" id="PIRSF002401">
    <property type="entry name" value="GTP_bd_Obg/CgtA"/>
    <property type="match status" value="1"/>
</dbReference>
<sequence>MKFVDSATIHVSAGNGGHGCISFRREKFIPKGGPDGGDGGDGGNVWIISDLNMNSLTDYRIKKIFCAENGKNGSNANSSGKKGKDVLIRVPLGTRILNVDTNTIVADIQDKNQKILIAKGGWHGLGNSRFKSSTNQSPRKNTKGSLGEYKIILLELILIADVGTLGLPNSGKSTLTSSLSNAKTKIDYYPFSTLNPILGTVKIKKRKFIIADIPGIIKGASSGVGLGIKFLKHLSRCRLLLHIVDTTTIKKKNINKIIFIILKELKNFDELLSKIPRWLIFNKIDILTKKKINKIMMYMTKKIQNNQKYYFISAKNNIGTKKLSKDIIKYLYKK</sequence>
<dbReference type="FunFam" id="2.70.210.12:FF:000001">
    <property type="entry name" value="GTPase Obg"/>
    <property type="match status" value="1"/>
</dbReference>
<dbReference type="InterPro" id="IPR036726">
    <property type="entry name" value="GTP1_OBG_dom_sf"/>
</dbReference>
<dbReference type="InterPro" id="IPR006073">
    <property type="entry name" value="GTP-bd"/>
</dbReference>
<dbReference type="GO" id="GO:0043022">
    <property type="term" value="F:ribosome binding"/>
    <property type="evidence" value="ECO:0007669"/>
    <property type="project" value="UniProtKB-ARBA"/>
</dbReference>
<feature type="domain" description="Obg" evidence="10">
    <location>
        <begin position="1"/>
        <end position="159"/>
    </location>
</feature>
<dbReference type="EC" id="3.6.5.-" evidence="8"/>
<dbReference type="InterPro" id="IPR014100">
    <property type="entry name" value="GTP-bd_Obg/CgtA"/>
</dbReference>
<dbReference type="Pfam" id="PF01018">
    <property type="entry name" value="GTP1_OBG"/>
    <property type="match status" value="1"/>
</dbReference>
<dbReference type="Gene3D" id="2.70.210.12">
    <property type="entry name" value="GTP1/OBG domain"/>
    <property type="match status" value="1"/>
</dbReference>
<comment type="similarity">
    <text evidence="1 8">Belongs to the TRAFAC class OBG-HflX-like GTPase superfamily. OBG GTPase family.</text>
</comment>
<keyword evidence="3 8" id="KW-0479">Metal-binding</keyword>
<dbReference type="InterPro" id="IPR045086">
    <property type="entry name" value="OBG_GTPase"/>
</dbReference>
<evidence type="ECO:0000256" key="2">
    <source>
        <dbReference type="ARBA" id="ARBA00022490"/>
    </source>
</evidence>
<dbReference type="EMBL" id="LR217707">
    <property type="protein sequence ID" value="VFP81159.1"/>
    <property type="molecule type" value="Genomic_DNA"/>
</dbReference>
<dbReference type="SUPFAM" id="SSF82051">
    <property type="entry name" value="Obg GTP-binding protein N-terminal domain"/>
    <property type="match status" value="1"/>
</dbReference>
<feature type="binding site" evidence="8">
    <location>
        <position position="173"/>
    </location>
    <ligand>
        <name>Mg(2+)</name>
        <dbReference type="ChEBI" id="CHEBI:18420"/>
    </ligand>
</feature>
<evidence type="ECO:0000256" key="7">
    <source>
        <dbReference type="ARBA" id="ARBA00023134"/>
    </source>
</evidence>
<name>A0A451D5N1_9GAMM</name>
<dbReference type="GO" id="GO:0042254">
    <property type="term" value="P:ribosome biogenesis"/>
    <property type="evidence" value="ECO:0007669"/>
    <property type="project" value="UniProtKB-UniRule"/>
</dbReference>
<dbReference type="NCBIfam" id="NF008956">
    <property type="entry name" value="PRK12299.1"/>
    <property type="match status" value="1"/>
</dbReference>
<organism evidence="11 12">
    <name type="scientific">Buchnera aphidicola</name>
    <name type="common">Cinara kochiana kochiana</name>
    <dbReference type="NCBI Taxonomy" id="2518976"/>
    <lineage>
        <taxon>Bacteria</taxon>
        <taxon>Pseudomonadati</taxon>
        <taxon>Pseudomonadota</taxon>
        <taxon>Gammaproteobacteria</taxon>
        <taxon>Enterobacterales</taxon>
        <taxon>Erwiniaceae</taxon>
        <taxon>Buchnera</taxon>
    </lineage>
</organism>
<comment type="subcellular location">
    <subcellularLocation>
        <location evidence="8">Cytoplasm</location>
    </subcellularLocation>
</comment>
<keyword evidence="2 8" id="KW-0963">Cytoplasm</keyword>
<keyword evidence="7 8" id="KW-0342">GTP-binding</keyword>
<dbReference type="PROSITE" id="PS51710">
    <property type="entry name" value="G_OBG"/>
    <property type="match status" value="1"/>
</dbReference>
<dbReference type="SUPFAM" id="SSF52540">
    <property type="entry name" value="P-loop containing nucleoside triphosphate hydrolases"/>
    <property type="match status" value="1"/>
</dbReference>
<dbReference type="AlphaFoldDB" id="A0A451D5N1"/>
<comment type="subunit">
    <text evidence="8">Monomer.</text>
</comment>
<evidence type="ECO:0000313" key="12">
    <source>
        <dbReference type="Proteomes" id="UP000294380"/>
    </source>
</evidence>
<dbReference type="InterPro" id="IPR006074">
    <property type="entry name" value="GTP1-OBG_CS"/>
</dbReference>
<reference evidence="11 12" key="1">
    <citation type="submission" date="2019-02" db="EMBL/GenBank/DDBJ databases">
        <authorList>
            <person name="Manzano-Marin A."/>
            <person name="Manzano-Marin A."/>
        </authorList>
    </citation>
    <scope>NUCLEOTIDE SEQUENCE [LARGE SCALE GENOMIC DNA]</scope>
    <source>
        <strain evidence="11 12">BuCikochiana</strain>
    </source>
</reference>
<dbReference type="PRINTS" id="PR00326">
    <property type="entry name" value="GTP1OBG"/>
</dbReference>
<evidence type="ECO:0000256" key="8">
    <source>
        <dbReference type="HAMAP-Rule" id="MF_01454"/>
    </source>
</evidence>
<feature type="binding site" evidence="8">
    <location>
        <begin position="282"/>
        <end position="285"/>
    </location>
    <ligand>
        <name>GTP</name>
        <dbReference type="ChEBI" id="CHEBI:37565"/>
    </ligand>
</feature>
<evidence type="ECO:0000256" key="4">
    <source>
        <dbReference type="ARBA" id="ARBA00022741"/>
    </source>
</evidence>
<dbReference type="Gene3D" id="3.40.50.300">
    <property type="entry name" value="P-loop containing nucleotide triphosphate hydrolases"/>
    <property type="match status" value="1"/>
</dbReference>
<dbReference type="InterPro" id="IPR006169">
    <property type="entry name" value="GTP1_OBG_dom"/>
</dbReference>
<feature type="binding site" evidence="8">
    <location>
        <begin position="313"/>
        <end position="315"/>
    </location>
    <ligand>
        <name>GTP</name>
        <dbReference type="ChEBI" id="CHEBI:37565"/>
    </ligand>
</feature>
<dbReference type="Pfam" id="PF01926">
    <property type="entry name" value="MMR_HSR1"/>
    <property type="match status" value="1"/>
</dbReference>
<evidence type="ECO:0000259" key="10">
    <source>
        <dbReference type="PROSITE" id="PS51883"/>
    </source>
</evidence>
<dbReference type="CDD" id="cd01898">
    <property type="entry name" value="Obg"/>
    <property type="match status" value="1"/>
</dbReference>